<feature type="binding site" evidence="11">
    <location>
        <begin position="103"/>
        <end position="107"/>
    </location>
    <ligand>
        <name>ATP</name>
        <dbReference type="ChEBI" id="CHEBI:30616"/>
    </ligand>
</feature>
<comment type="caution">
    <text evidence="11">Lacks conserved residue(s) required for the propagation of feature annotation.</text>
</comment>
<evidence type="ECO:0000259" key="12">
    <source>
        <dbReference type="PROSITE" id="PS51794"/>
    </source>
</evidence>
<dbReference type="InterPro" id="IPR018906">
    <property type="entry name" value="DNA_integrity_scan_DisA_link"/>
</dbReference>
<reference evidence="13 14" key="1">
    <citation type="submission" date="2016-10" db="EMBL/GenBank/DDBJ databases">
        <authorList>
            <person name="de Groot N.N."/>
        </authorList>
    </citation>
    <scope>NUCLEOTIDE SEQUENCE [LARGE SCALE GENOMIC DNA]</scope>
    <source>
        <strain evidence="13 14">SLAS-1</strain>
    </source>
</reference>
<dbReference type="GO" id="GO:0006281">
    <property type="term" value="P:DNA repair"/>
    <property type="evidence" value="ECO:0007669"/>
    <property type="project" value="UniProtKB-UniRule"/>
</dbReference>
<dbReference type="AlphaFoldDB" id="A0A1G9SXQ1"/>
<evidence type="ECO:0000256" key="3">
    <source>
        <dbReference type="ARBA" id="ARBA00022679"/>
    </source>
</evidence>
<evidence type="ECO:0000256" key="7">
    <source>
        <dbReference type="ARBA" id="ARBA00022840"/>
    </source>
</evidence>
<evidence type="ECO:0000256" key="8">
    <source>
        <dbReference type="ARBA" id="ARBA00022842"/>
    </source>
</evidence>
<evidence type="ECO:0000313" key="14">
    <source>
        <dbReference type="Proteomes" id="UP000199476"/>
    </source>
</evidence>
<dbReference type="Proteomes" id="UP000199476">
    <property type="component" value="Unassembled WGS sequence"/>
</dbReference>
<protein>
    <recommendedName>
        <fullName evidence="11">DNA integrity scanning protein DisA</fullName>
    </recommendedName>
    <alternativeName>
        <fullName evidence="11">Cyclic di-AMP synthase</fullName>
        <shortName evidence="11">c-di-AMP synthase</shortName>
    </alternativeName>
    <alternativeName>
        <fullName evidence="11">Diadenylate cyclase</fullName>
        <ecNumber evidence="11">2.7.7.85</ecNumber>
    </alternativeName>
</protein>
<dbReference type="GO" id="GO:0005524">
    <property type="term" value="F:ATP binding"/>
    <property type="evidence" value="ECO:0007669"/>
    <property type="project" value="UniProtKB-UniRule"/>
</dbReference>
<evidence type="ECO:0000313" key="13">
    <source>
        <dbReference type="EMBL" id="SDM40186.1"/>
    </source>
</evidence>
<keyword evidence="10 11" id="KW-0234">DNA repair</keyword>
<dbReference type="Pfam" id="PF10635">
    <property type="entry name" value="DisA-linker"/>
    <property type="match status" value="1"/>
</dbReference>
<gene>
    <name evidence="11" type="primary">disA</name>
    <name evidence="13" type="ORF">SAMN04488692_13210</name>
</gene>
<keyword evidence="5 11" id="KW-0547">Nucleotide-binding</keyword>
<dbReference type="PROSITE" id="PS51794">
    <property type="entry name" value="DAC"/>
    <property type="match status" value="1"/>
</dbReference>
<dbReference type="STRING" id="321763.SAMN04488692_13210"/>
<keyword evidence="8 11" id="KW-0460">Magnesium</keyword>
<dbReference type="InterPro" id="IPR038331">
    <property type="entry name" value="DisA_sf"/>
</dbReference>
<dbReference type="NCBIfam" id="NF010009">
    <property type="entry name" value="PRK13482.1"/>
    <property type="match status" value="1"/>
</dbReference>
<keyword evidence="9 11" id="KW-0238">DNA-binding</keyword>
<dbReference type="OrthoDB" id="41841at2"/>
<dbReference type="Pfam" id="PF00633">
    <property type="entry name" value="HHH"/>
    <property type="match status" value="1"/>
</dbReference>
<comment type="cofactor">
    <cofactor evidence="2 11">
        <name>Mg(2+)</name>
        <dbReference type="ChEBI" id="CHEBI:18420"/>
    </cofactor>
</comment>
<dbReference type="GO" id="GO:0016787">
    <property type="term" value="F:hydrolase activity"/>
    <property type="evidence" value="ECO:0007669"/>
    <property type="project" value="UniProtKB-ARBA"/>
</dbReference>
<feature type="binding site" evidence="11">
    <location>
        <position position="72"/>
    </location>
    <ligand>
        <name>ATP</name>
        <dbReference type="ChEBI" id="CHEBI:30616"/>
    </ligand>
</feature>
<name>A0A1G9SXQ1_9FIRM</name>
<dbReference type="RefSeq" id="WP_089762091.1">
    <property type="nucleotide sequence ID" value="NZ_FNGO01000032.1"/>
</dbReference>
<keyword evidence="14" id="KW-1185">Reference proteome</keyword>
<organism evidence="13 14">
    <name type="scientific">Halarsenatibacter silvermanii</name>
    <dbReference type="NCBI Taxonomy" id="321763"/>
    <lineage>
        <taxon>Bacteria</taxon>
        <taxon>Bacillati</taxon>
        <taxon>Bacillota</taxon>
        <taxon>Clostridia</taxon>
        <taxon>Halanaerobiales</taxon>
        <taxon>Halarsenatibacteraceae</taxon>
        <taxon>Halarsenatibacter</taxon>
    </lineage>
</organism>
<dbReference type="FunFam" id="3.40.1700.10:FF:000001">
    <property type="entry name" value="DNA integrity scanning protein DisA"/>
    <property type="match status" value="1"/>
</dbReference>
<keyword evidence="3 11" id="KW-0808">Transferase</keyword>
<dbReference type="EC" id="2.7.7.85" evidence="11"/>
<evidence type="ECO:0000256" key="10">
    <source>
        <dbReference type="ARBA" id="ARBA00023204"/>
    </source>
</evidence>
<dbReference type="InterPro" id="IPR036888">
    <property type="entry name" value="DNA_integrity_DisA_N_sf"/>
</dbReference>
<accession>A0A1G9SXQ1</accession>
<evidence type="ECO:0000256" key="4">
    <source>
        <dbReference type="ARBA" id="ARBA00022695"/>
    </source>
</evidence>
<dbReference type="PANTHER" id="PTHR34185">
    <property type="entry name" value="DIADENYLATE CYCLASE"/>
    <property type="match status" value="1"/>
</dbReference>
<dbReference type="PANTHER" id="PTHR34185:SF3">
    <property type="entry name" value="DNA INTEGRITY SCANNING PROTEIN DISA"/>
    <property type="match status" value="1"/>
</dbReference>
<comment type="similarity">
    <text evidence="11">Belongs to the DisA family.</text>
</comment>
<proteinExistence type="inferred from homology"/>
<dbReference type="Pfam" id="PF02457">
    <property type="entry name" value="DAC"/>
    <property type="match status" value="1"/>
</dbReference>
<dbReference type="GO" id="GO:0004016">
    <property type="term" value="F:adenylate cyclase activity"/>
    <property type="evidence" value="ECO:0007669"/>
    <property type="project" value="TreeGrafter"/>
</dbReference>
<dbReference type="SUPFAM" id="SSF143597">
    <property type="entry name" value="YojJ-like"/>
    <property type="match status" value="1"/>
</dbReference>
<comment type="function">
    <text evidence="11">Participates in a DNA-damage check-point that is active prior to asymmetric division when DNA is damaged. DisA forms globular foci that rapidly scan along the chromosomes during sporulation, searching for lesions. When a lesion is present, DisA pauses at the lesion site. This triggers a cellular response that culminates in a temporary block in sporulation initiation.</text>
</comment>
<evidence type="ECO:0000256" key="6">
    <source>
        <dbReference type="ARBA" id="ARBA00022763"/>
    </source>
</evidence>
<comment type="catalytic activity">
    <reaction evidence="1 11">
        <text>2 ATP = 3',3'-c-di-AMP + 2 diphosphate</text>
        <dbReference type="Rhea" id="RHEA:35655"/>
        <dbReference type="ChEBI" id="CHEBI:30616"/>
        <dbReference type="ChEBI" id="CHEBI:33019"/>
        <dbReference type="ChEBI" id="CHEBI:71500"/>
        <dbReference type="EC" id="2.7.7.85"/>
    </reaction>
</comment>
<dbReference type="Gene3D" id="3.40.1700.10">
    <property type="entry name" value="DNA integrity scanning protein, DisA, N-terminal domain"/>
    <property type="match status" value="1"/>
</dbReference>
<keyword evidence="6 11" id="KW-0227">DNA damage</keyword>
<dbReference type="GO" id="GO:0003677">
    <property type="term" value="F:DNA binding"/>
    <property type="evidence" value="ECO:0007669"/>
    <property type="project" value="UniProtKB-UniRule"/>
</dbReference>
<evidence type="ECO:0000256" key="9">
    <source>
        <dbReference type="ARBA" id="ARBA00023125"/>
    </source>
</evidence>
<keyword evidence="7 11" id="KW-0067">ATP-binding</keyword>
<dbReference type="InterPro" id="IPR003390">
    <property type="entry name" value="DNA_integrity_scan_DisA_N"/>
</dbReference>
<dbReference type="Gene3D" id="1.10.150.20">
    <property type="entry name" value="5' to 3' exonuclease, C-terminal subdomain"/>
    <property type="match status" value="1"/>
</dbReference>
<evidence type="ECO:0000256" key="5">
    <source>
        <dbReference type="ARBA" id="ARBA00022741"/>
    </source>
</evidence>
<evidence type="ECO:0000256" key="11">
    <source>
        <dbReference type="HAMAP-Rule" id="MF_01438"/>
    </source>
</evidence>
<feature type="domain" description="DAC" evidence="12">
    <location>
        <begin position="5"/>
        <end position="143"/>
    </location>
</feature>
<comment type="function">
    <text evidence="11">Has also diadenylate cyclase activity, catalyzing the condensation of 2 ATP molecules into cyclic di-AMP (c-di-AMP). c-di-AMP acts as a signaling molecule that couples DNA integrity with progression of sporulation. The rise in c-di-AMP level generated by DisA while scanning the chromosome, operates as a positive signal that advances sporulation; upon encountering a lesion, the DisA focus arrests at the damaged site and halts c-di-AMP synthesis.</text>
</comment>
<dbReference type="SUPFAM" id="SSF47781">
    <property type="entry name" value="RuvA domain 2-like"/>
    <property type="match status" value="1"/>
</dbReference>
<comment type="subunit">
    <text evidence="11">Homooctamer.</text>
</comment>
<dbReference type="InterPro" id="IPR010994">
    <property type="entry name" value="RuvA_2-like"/>
</dbReference>
<dbReference type="InterPro" id="IPR000445">
    <property type="entry name" value="HhH_motif"/>
</dbReference>
<dbReference type="InterPro" id="IPR050338">
    <property type="entry name" value="DisA"/>
</dbReference>
<evidence type="ECO:0000256" key="1">
    <source>
        <dbReference type="ARBA" id="ARBA00000877"/>
    </source>
</evidence>
<dbReference type="GO" id="GO:0140097">
    <property type="term" value="F:catalytic activity, acting on DNA"/>
    <property type="evidence" value="ECO:0007669"/>
    <property type="project" value="UniProtKB-ARBA"/>
</dbReference>
<keyword evidence="4 11" id="KW-0548">Nucleotidyltransferase</keyword>
<dbReference type="Gene3D" id="1.20.1260.110">
    <property type="entry name" value="DNA integrity scanning linker region"/>
    <property type="match status" value="1"/>
</dbReference>
<evidence type="ECO:0000256" key="2">
    <source>
        <dbReference type="ARBA" id="ARBA00001946"/>
    </source>
</evidence>
<dbReference type="InterPro" id="IPR023763">
    <property type="entry name" value="DNA_integrity_scanning_protein"/>
</dbReference>
<sequence length="360" mass="40613">MVNYEEEMMDMLKMLAPGTSFREGLDNVLRAQTGALIVVGDSDEILELVDGGFKLEAELTPARLYELAKMDGAIILSYDIDKVLIANAHIIPDSSIPSRETGTRHRTAERVARQTEELVIAISQRRDIITLYKGDIKHVLEDIRVVLSKANQAVQTLDKYRSVLDQSLTNLSALEFEDLVTIADVVTVLQRAEMVLKIQKEIERYITELGDEGRLIKMQLDELITDVRQECILLIRDYVNYDEETEEEPGAEKILNELTDWSSEEMLSTSTISKALGLGGSVNSMDLSITPRGYRLLRKIPRLPMPVIENLIEHFSDFSSIVDASTEELDEVDGIGEVRANSIKDGLRRLRDQVLLDRHI</sequence>
<dbReference type="EMBL" id="FNGO01000032">
    <property type="protein sequence ID" value="SDM40186.1"/>
    <property type="molecule type" value="Genomic_DNA"/>
</dbReference>
<dbReference type="GO" id="GO:0106408">
    <property type="term" value="F:diadenylate cyclase activity"/>
    <property type="evidence" value="ECO:0007669"/>
    <property type="project" value="UniProtKB-EC"/>
</dbReference>
<dbReference type="HAMAP" id="MF_01438">
    <property type="entry name" value="DisA"/>
    <property type="match status" value="1"/>
</dbReference>